<evidence type="ECO:0000256" key="1">
    <source>
        <dbReference type="SAM" id="MobiDB-lite"/>
    </source>
</evidence>
<proteinExistence type="predicted"/>
<organism evidence="2 3">
    <name type="scientific">Willisornis vidua</name>
    <name type="common">Xingu scale-backed antbird</name>
    <dbReference type="NCBI Taxonomy" id="1566151"/>
    <lineage>
        <taxon>Eukaryota</taxon>
        <taxon>Metazoa</taxon>
        <taxon>Chordata</taxon>
        <taxon>Craniata</taxon>
        <taxon>Vertebrata</taxon>
        <taxon>Euteleostomi</taxon>
        <taxon>Archelosauria</taxon>
        <taxon>Archosauria</taxon>
        <taxon>Dinosauria</taxon>
        <taxon>Saurischia</taxon>
        <taxon>Theropoda</taxon>
        <taxon>Coelurosauria</taxon>
        <taxon>Aves</taxon>
        <taxon>Neognathae</taxon>
        <taxon>Neoaves</taxon>
        <taxon>Telluraves</taxon>
        <taxon>Australaves</taxon>
        <taxon>Passeriformes</taxon>
        <taxon>Thamnophilidae</taxon>
        <taxon>Willisornis</taxon>
    </lineage>
</organism>
<gene>
    <name evidence="2" type="ORF">WISP_05864</name>
</gene>
<keyword evidence="3" id="KW-1185">Reference proteome</keyword>
<reference evidence="2" key="1">
    <citation type="submission" date="2019-10" db="EMBL/GenBank/DDBJ databases">
        <authorList>
            <person name="Soares A.E.R."/>
            <person name="Aleixo A."/>
            <person name="Schneider P."/>
            <person name="Miyaki C.Y."/>
            <person name="Schneider M.P."/>
            <person name="Mello C."/>
            <person name="Vasconcelos A.T.R."/>
        </authorList>
    </citation>
    <scope>NUCLEOTIDE SEQUENCE</scope>
    <source>
        <tissue evidence="2">Muscle</tissue>
    </source>
</reference>
<dbReference type="PANTHER" id="PTHR13964:SF24">
    <property type="entry name" value="AT-RICH INTERACTIVE DOMAIN-CONTAINING PROTEIN 4B"/>
    <property type="match status" value="1"/>
</dbReference>
<evidence type="ECO:0000313" key="3">
    <source>
        <dbReference type="Proteomes" id="UP001145742"/>
    </source>
</evidence>
<sequence length="207" mass="22795">MERGKNKTDEEKEEEHSVLNTPPTPESPLSVTVLESSSQSSVPFSGRCPPKPEEIQSIRSEIDGTIKAHSVAGELQDLQSEGNTCPTDFDASVSSSSNKQPEPQDAENEAKKILQDAQERDSSSKKQKTSLKPSVNNIKKSESSDLENLTSAERITVLQAKMQEIRKHYLLLKSEVAAIDRRKRLKKKKQERASAMPSSSSNGMSGE</sequence>
<feature type="region of interest" description="Disordered" evidence="1">
    <location>
        <begin position="183"/>
        <end position="207"/>
    </location>
</feature>
<feature type="compositionally biased region" description="Basic and acidic residues" evidence="1">
    <location>
        <begin position="50"/>
        <end position="66"/>
    </location>
</feature>
<dbReference type="Proteomes" id="UP001145742">
    <property type="component" value="Unassembled WGS sequence"/>
</dbReference>
<protein>
    <submittedName>
        <fullName evidence="2">AT-rich interactive domain-containing protein 4B-like isoform X1</fullName>
    </submittedName>
</protein>
<dbReference type="EMBL" id="WHWB01031921">
    <property type="protein sequence ID" value="KAJ7427562.1"/>
    <property type="molecule type" value="Genomic_DNA"/>
</dbReference>
<accession>A0ABQ9DTK9</accession>
<feature type="compositionally biased region" description="Polar residues" evidence="1">
    <location>
        <begin position="77"/>
        <end position="101"/>
    </location>
</feature>
<comment type="caution">
    <text evidence="2">The sequence shown here is derived from an EMBL/GenBank/DDBJ whole genome shotgun (WGS) entry which is preliminary data.</text>
</comment>
<evidence type="ECO:0000313" key="2">
    <source>
        <dbReference type="EMBL" id="KAJ7427562.1"/>
    </source>
</evidence>
<feature type="compositionally biased region" description="Low complexity" evidence="1">
    <location>
        <begin position="193"/>
        <end position="207"/>
    </location>
</feature>
<dbReference type="InterPro" id="IPR051232">
    <property type="entry name" value="ARID/SWI1_ChromRemod"/>
</dbReference>
<feature type="compositionally biased region" description="Basic and acidic residues" evidence="1">
    <location>
        <begin position="108"/>
        <end position="124"/>
    </location>
</feature>
<name>A0ABQ9DTK9_9PASS</name>
<feature type="region of interest" description="Disordered" evidence="1">
    <location>
        <begin position="1"/>
        <end position="151"/>
    </location>
</feature>
<feature type="compositionally biased region" description="Low complexity" evidence="1">
    <location>
        <begin position="30"/>
        <end position="45"/>
    </location>
</feature>
<feature type="compositionally biased region" description="Basic and acidic residues" evidence="1">
    <location>
        <begin position="1"/>
        <end position="17"/>
    </location>
</feature>
<dbReference type="PANTHER" id="PTHR13964">
    <property type="entry name" value="RBP-RELATED"/>
    <property type="match status" value="1"/>
</dbReference>